<dbReference type="EMBL" id="CP020660">
    <property type="protein sequence ID" value="ATF08781.1"/>
    <property type="molecule type" value="Genomic_DNA"/>
</dbReference>
<dbReference type="Proteomes" id="UP000218160">
    <property type="component" value="Chromosome 1"/>
</dbReference>
<keyword evidence="1" id="KW-1133">Transmembrane helix</keyword>
<reference evidence="3" key="1">
    <citation type="submission" date="2017-04" db="EMBL/GenBank/DDBJ databases">
        <title>Genome evolution of the luminous symbionts of deep sea anglerfish.</title>
        <authorList>
            <person name="Hendry T.A."/>
        </authorList>
    </citation>
    <scope>NUCLEOTIDE SEQUENCE [LARGE SCALE GENOMIC DNA]</scope>
</reference>
<dbReference type="KEGG" id="elux:BTN50_0243"/>
<feature type="transmembrane region" description="Helical" evidence="1">
    <location>
        <begin position="23"/>
        <end position="42"/>
    </location>
</feature>
<keyword evidence="1" id="KW-0812">Transmembrane</keyword>
<keyword evidence="3" id="KW-1185">Reference proteome</keyword>
<evidence type="ECO:0008006" key="4">
    <source>
        <dbReference type="Google" id="ProtNLM"/>
    </source>
</evidence>
<protein>
    <recommendedName>
        <fullName evidence="4">Mobile element protein</fullName>
    </recommendedName>
</protein>
<organism evidence="2 3">
    <name type="scientific">Candidatus Enterovibrio altilux</name>
    <dbReference type="NCBI Taxonomy" id="1927128"/>
    <lineage>
        <taxon>Bacteria</taxon>
        <taxon>Pseudomonadati</taxon>
        <taxon>Pseudomonadota</taxon>
        <taxon>Gammaproteobacteria</taxon>
        <taxon>Vibrionales</taxon>
        <taxon>Vibrionaceae</taxon>
        <taxon>Enterovibrio</taxon>
    </lineage>
</organism>
<accession>A0A291B706</accession>
<proteinExistence type="predicted"/>
<evidence type="ECO:0000256" key="1">
    <source>
        <dbReference type="SAM" id="Phobius"/>
    </source>
</evidence>
<dbReference type="AlphaFoldDB" id="A0A291B706"/>
<keyword evidence="1" id="KW-0472">Membrane</keyword>
<sequence length="66" mass="7436">MPDISLIFWRVCLSKLGSTSRAVTLNAFNSAAMISCVLTSIIKRNLRQTQRLPSILCFFTYHSLSL</sequence>
<evidence type="ECO:0000313" key="3">
    <source>
        <dbReference type="Proteomes" id="UP000218160"/>
    </source>
</evidence>
<name>A0A291B706_9GAMM</name>
<evidence type="ECO:0000313" key="2">
    <source>
        <dbReference type="EMBL" id="ATF08781.1"/>
    </source>
</evidence>
<gene>
    <name evidence="2" type="ORF">BTN50_0243</name>
</gene>